<dbReference type="STRING" id="857291.HMPREF9138_01070"/>
<dbReference type="InterPro" id="IPR015947">
    <property type="entry name" value="PUA-like_sf"/>
</dbReference>
<dbReference type="SUPFAM" id="SSF88697">
    <property type="entry name" value="PUA domain-like"/>
    <property type="match status" value="1"/>
</dbReference>
<protein>
    <recommendedName>
        <fullName evidence="1">ASCH domain-containing protein</fullName>
    </recommendedName>
</protein>
<dbReference type="AlphaFoldDB" id="G6AG43"/>
<dbReference type="HOGENOM" id="CLU_135561_1_0_10"/>
<dbReference type="SMART" id="SM01022">
    <property type="entry name" value="ASCH"/>
    <property type="match status" value="1"/>
</dbReference>
<sequence length="123" mass="14643">MRILLSIKPEFAEKIFNGTKKYEFRRNIFKDKKVNKVVVYASSPIQSVIGEFDIESILNDDLDKIWERTRDSSGISEDFYRKYFANRSVAYAIKIGRVKKYRKKRKLSYYNVAYAPQSFIYLD</sequence>
<dbReference type="EMBL" id="AFXP01000008">
    <property type="protein sequence ID" value="EHG16373.1"/>
    <property type="molecule type" value="Genomic_DNA"/>
</dbReference>
<evidence type="ECO:0000259" key="1">
    <source>
        <dbReference type="SMART" id="SM01022"/>
    </source>
</evidence>
<dbReference type="RefSeq" id="WP_008822981.1">
    <property type="nucleotide sequence ID" value="NZ_JH376763.1"/>
</dbReference>
<keyword evidence="3" id="KW-1185">Reference proteome</keyword>
<feature type="domain" description="ASCH" evidence="1">
    <location>
        <begin position="5"/>
        <end position="99"/>
    </location>
</feature>
<dbReference type="PATRIC" id="fig|857291.3.peg.1060"/>
<evidence type="ECO:0000313" key="3">
    <source>
        <dbReference type="Proteomes" id="UP000004597"/>
    </source>
</evidence>
<dbReference type="InterPro" id="IPR007374">
    <property type="entry name" value="ASCH_domain"/>
</dbReference>
<dbReference type="GeneID" id="66731973"/>
<dbReference type="Gene3D" id="2.30.130.30">
    <property type="entry name" value="Hypothetical protein"/>
    <property type="match status" value="1"/>
</dbReference>
<gene>
    <name evidence="2" type="ORF">HMPREF9138_01070</name>
</gene>
<proteinExistence type="predicted"/>
<reference evidence="2 3" key="1">
    <citation type="submission" date="2011-10" db="EMBL/GenBank/DDBJ databases">
        <title>The Genome Sequence of Prevotella histicola F0411.</title>
        <authorList>
            <consortium name="The Broad Institute Genome Sequencing Platform"/>
            <person name="Earl A."/>
            <person name="Ward D."/>
            <person name="Feldgarden M."/>
            <person name="Gevers D."/>
            <person name="Izard J."/>
            <person name="Ganesan A."/>
            <person name="Blanton J.M."/>
            <person name="Baranova O.V."/>
            <person name="Tanner A.C."/>
            <person name="Mathney J.M.J."/>
            <person name="Dewhirst F.E."/>
            <person name="Young S.K."/>
            <person name="Zeng Q."/>
            <person name="Gargeya S."/>
            <person name="Fitzgerald M."/>
            <person name="Haas B."/>
            <person name="Abouelleil A."/>
            <person name="Alvarado L."/>
            <person name="Arachchi H.M."/>
            <person name="Berlin A."/>
            <person name="Brown A."/>
            <person name="Chapman S.B."/>
            <person name="Chen Z."/>
            <person name="Dunbar C."/>
            <person name="Freedman E."/>
            <person name="Gearin G."/>
            <person name="Gellesch M."/>
            <person name="Goldberg J."/>
            <person name="Griggs A."/>
            <person name="Gujja S."/>
            <person name="Heiman D."/>
            <person name="Howarth C."/>
            <person name="Larson L."/>
            <person name="Lui A."/>
            <person name="MacDonald P.J.P."/>
            <person name="Montmayeur A."/>
            <person name="Murphy C."/>
            <person name="Neiman D."/>
            <person name="Pearson M."/>
            <person name="Priest M."/>
            <person name="Roberts A."/>
            <person name="Saif S."/>
            <person name="Shea T."/>
            <person name="Shenoy N."/>
            <person name="Sisk P."/>
            <person name="Stolte C."/>
            <person name="Sykes S."/>
            <person name="Wortman J."/>
            <person name="Nusbaum C."/>
            <person name="Birren B."/>
        </authorList>
    </citation>
    <scope>NUCLEOTIDE SEQUENCE [LARGE SCALE GENOMIC DNA]</scope>
    <source>
        <strain evidence="2 3">F0411</strain>
    </source>
</reference>
<evidence type="ECO:0000313" key="2">
    <source>
        <dbReference type="EMBL" id="EHG16373.1"/>
    </source>
</evidence>
<organism evidence="2 3">
    <name type="scientific">Prevotella histicola F0411</name>
    <dbReference type="NCBI Taxonomy" id="857291"/>
    <lineage>
        <taxon>Bacteria</taxon>
        <taxon>Pseudomonadati</taxon>
        <taxon>Bacteroidota</taxon>
        <taxon>Bacteroidia</taxon>
        <taxon>Bacteroidales</taxon>
        <taxon>Prevotellaceae</taxon>
        <taxon>Prevotella</taxon>
    </lineage>
</organism>
<name>G6AG43_9BACT</name>
<accession>G6AG43</accession>
<comment type="caution">
    <text evidence="2">The sequence shown here is derived from an EMBL/GenBank/DDBJ whole genome shotgun (WGS) entry which is preliminary data.</text>
</comment>
<dbReference type="Proteomes" id="UP000004597">
    <property type="component" value="Unassembled WGS sequence"/>
</dbReference>